<evidence type="ECO:0000256" key="1">
    <source>
        <dbReference type="SAM" id="SignalP"/>
    </source>
</evidence>
<feature type="signal peptide" evidence="1">
    <location>
        <begin position="1"/>
        <end position="18"/>
    </location>
</feature>
<name>A0A7D4QLP8_9MICO</name>
<sequence>MKSRLIASTIVGAAIVFATTGCTFITPQSTEIEYSASDGVNVPLEGQVAIRNAQIVATEDGAEGNFIAAFVNESDESATVNMEFGEGSSVIRQTVRIPANSSVSLGVDGEEPLLLEGLDTAPGEDIPGYFEVGDASSLISVPVLDGTLPYLEPYVP</sequence>
<keyword evidence="1" id="KW-0732">Signal</keyword>
<dbReference type="AlphaFoldDB" id="A0A7D4QLP8"/>
<dbReference type="GO" id="GO:0008168">
    <property type="term" value="F:methyltransferase activity"/>
    <property type="evidence" value="ECO:0007669"/>
    <property type="project" value="UniProtKB-KW"/>
</dbReference>
<accession>A0A7D4QLP8</accession>
<keyword evidence="2" id="KW-0808">Transferase</keyword>
<proteinExistence type="predicted"/>
<dbReference type="GO" id="GO:0032259">
    <property type="term" value="P:methylation"/>
    <property type="evidence" value="ECO:0007669"/>
    <property type="project" value="UniProtKB-KW"/>
</dbReference>
<keyword evidence="2" id="KW-0489">Methyltransferase</keyword>
<evidence type="ECO:0000313" key="3">
    <source>
        <dbReference type="Proteomes" id="UP000502498"/>
    </source>
</evidence>
<reference evidence="2 3" key="1">
    <citation type="submission" date="2020-05" db="EMBL/GenBank/DDBJ databases">
        <title>Strain PA2F3 complete genome.</title>
        <authorList>
            <person name="Kim Y.-S."/>
            <person name="Kim S.-J."/>
            <person name="Jung H.-k."/>
            <person name="Kim S.-E."/>
            <person name="Kim K.-H."/>
        </authorList>
    </citation>
    <scope>NUCLEOTIDE SEQUENCE [LARGE SCALE GENOMIC DNA]</scope>
    <source>
        <strain evidence="2 3">PA2F3</strain>
    </source>
</reference>
<organism evidence="2 3">
    <name type="scientific">Microbacterium hominis</name>
    <dbReference type="NCBI Taxonomy" id="162426"/>
    <lineage>
        <taxon>Bacteria</taxon>
        <taxon>Bacillati</taxon>
        <taxon>Actinomycetota</taxon>
        <taxon>Actinomycetes</taxon>
        <taxon>Micrococcales</taxon>
        <taxon>Microbacteriaceae</taxon>
        <taxon>Microbacterium</taxon>
    </lineage>
</organism>
<gene>
    <name evidence="2" type="ORF">HQM25_05070</name>
</gene>
<feature type="chain" id="PRO_5028844389" evidence="1">
    <location>
        <begin position="19"/>
        <end position="156"/>
    </location>
</feature>
<dbReference type="PROSITE" id="PS51257">
    <property type="entry name" value="PROKAR_LIPOPROTEIN"/>
    <property type="match status" value="1"/>
</dbReference>
<dbReference type="EMBL" id="CP054038">
    <property type="protein sequence ID" value="QKJ21096.1"/>
    <property type="molecule type" value="Genomic_DNA"/>
</dbReference>
<protein>
    <submittedName>
        <fullName evidence="2">DNA modification methylase</fullName>
    </submittedName>
</protein>
<dbReference type="Proteomes" id="UP000502498">
    <property type="component" value="Chromosome"/>
</dbReference>
<evidence type="ECO:0000313" key="2">
    <source>
        <dbReference type="EMBL" id="QKJ21096.1"/>
    </source>
</evidence>